<gene>
    <name evidence="4" type="primary">IP5P9</name>
    <name evidence="4" type="ORF">CR513_00396</name>
</gene>
<keyword evidence="5" id="KW-1185">Reference proteome</keyword>
<dbReference type="GO" id="GO:0004445">
    <property type="term" value="F:inositol-polyphosphate 5-phosphatase activity"/>
    <property type="evidence" value="ECO:0007669"/>
    <property type="project" value="InterPro"/>
</dbReference>
<dbReference type="InterPro" id="IPR000300">
    <property type="entry name" value="IPPc"/>
</dbReference>
<dbReference type="GO" id="GO:0004439">
    <property type="term" value="F:phosphatidylinositol-4,5-bisphosphate 5-phosphatase activity"/>
    <property type="evidence" value="ECO:0007669"/>
    <property type="project" value="TreeGrafter"/>
</dbReference>
<evidence type="ECO:0000256" key="1">
    <source>
        <dbReference type="ARBA" id="ARBA00010768"/>
    </source>
</evidence>
<dbReference type="STRING" id="157652.A0A371IHU9"/>
<dbReference type="PANTHER" id="PTHR45666:SF61">
    <property type="entry name" value="TYPE I INOSITOL-1,4,5-TRISPHOSPHATE 5-PHOSPHATASE"/>
    <property type="match status" value="1"/>
</dbReference>
<dbReference type="SUPFAM" id="SSF56219">
    <property type="entry name" value="DNase I-like"/>
    <property type="match status" value="1"/>
</dbReference>
<dbReference type="EMBL" id="QJKJ01000060">
    <property type="protein sequence ID" value="RDY14545.1"/>
    <property type="molecule type" value="Genomic_DNA"/>
</dbReference>
<evidence type="ECO:0000256" key="2">
    <source>
        <dbReference type="ARBA" id="ARBA00022801"/>
    </source>
</evidence>
<dbReference type="Proteomes" id="UP000257109">
    <property type="component" value="Unassembled WGS sequence"/>
</dbReference>
<reference evidence="4" key="1">
    <citation type="submission" date="2018-05" db="EMBL/GenBank/DDBJ databases">
        <title>Draft genome of Mucuna pruriens seed.</title>
        <authorList>
            <person name="Nnadi N.E."/>
            <person name="Vos R."/>
            <person name="Hasami M.H."/>
            <person name="Devisetty U.K."/>
            <person name="Aguiy J.C."/>
        </authorList>
    </citation>
    <scope>NUCLEOTIDE SEQUENCE [LARGE SCALE GENOMIC DNA]</scope>
    <source>
        <strain evidence="4">JCA_2017</strain>
    </source>
</reference>
<dbReference type="OrthoDB" id="62798at2759"/>
<keyword evidence="2" id="KW-0378">Hydrolase</keyword>
<dbReference type="InterPro" id="IPR036691">
    <property type="entry name" value="Endo/exonu/phosph_ase_sf"/>
</dbReference>
<evidence type="ECO:0000313" key="4">
    <source>
        <dbReference type="EMBL" id="RDY14545.1"/>
    </source>
</evidence>
<evidence type="ECO:0000259" key="3">
    <source>
        <dbReference type="Pfam" id="PF22669"/>
    </source>
</evidence>
<protein>
    <submittedName>
        <fullName evidence="4">Type IV inositol polyphosphate 5-phosphatase 9</fullName>
    </submittedName>
</protein>
<dbReference type="InterPro" id="IPR045849">
    <property type="entry name" value="IP5P_plant"/>
</dbReference>
<evidence type="ECO:0000313" key="5">
    <source>
        <dbReference type="Proteomes" id="UP000257109"/>
    </source>
</evidence>
<comment type="similarity">
    <text evidence="1">Belongs to the inositol polyphosphate 5-phosphatase family.</text>
</comment>
<sequence>MELTEGHVFQGWHEGAIEFPPTYKYRLYSNDYLACDQQHGMKQIQYNRSESRLSDHRPVRAMFTADIREKKIKEPNCGTGRNKALNYFSTTKEPIITRPHFLIGEYLPAKRNMILFRNSTREPASSKEWNLAARQEPRGQINGFIYPFTLAKSINQDGITPNIRRQTPLNHLVK</sequence>
<dbReference type="PANTHER" id="PTHR45666">
    <property type="entry name" value="TYPE IV INOSITOL POLYPHOSPHATE 5-PHOSPHATASE 9"/>
    <property type="match status" value="1"/>
</dbReference>
<dbReference type="AlphaFoldDB" id="A0A371IHU9"/>
<feature type="non-terminal residue" evidence="4">
    <location>
        <position position="1"/>
    </location>
</feature>
<dbReference type="GO" id="GO:0046856">
    <property type="term" value="P:phosphatidylinositol dephosphorylation"/>
    <property type="evidence" value="ECO:0007669"/>
    <property type="project" value="InterPro"/>
</dbReference>
<feature type="domain" description="Inositol polyphosphate-related phosphatase" evidence="3">
    <location>
        <begin position="3"/>
        <end position="61"/>
    </location>
</feature>
<dbReference type="Gene3D" id="3.60.10.10">
    <property type="entry name" value="Endonuclease/exonuclease/phosphatase"/>
    <property type="match status" value="1"/>
</dbReference>
<name>A0A371IHU9_MUCPR</name>
<accession>A0A371IHU9</accession>
<organism evidence="4 5">
    <name type="scientific">Mucuna pruriens</name>
    <name type="common">Velvet bean</name>
    <name type="synonym">Dolichos pruriens</name>
    <dbReference type="NCBI Taxonomy" id="157652"/>
    <lineage>
        <taxon>Eukaryota</taxon>
        <taxon>Viridiplantae</taxon>
        <taxon>Streptophyta</taxon>
        <taxon>Embryophyta</taxon>
        <taxon>Tracheophyta</taxon>
        <taxon>Spermatophyta</taxon>
        <taxon>Magnoliopsida</taxon>
        <taxon>eudicotyledons</taxon>
        <taxon>Gunneridae</taxon>
        <taxon>Pentapetalae</taxon>
        <taxon>rosids</taxon>
        <taxon>fabids</taxon>
        <taxon>Fabales</taxon>
        <taxon>Fabaceae</taxon>
        <taxon>Papilionoideae</taxon>
        <taxon>50 kb inversion clade</taxon>
        <taxon>NPAAA clade</taxon>
        <taxon>indigoferoid/millettioid clade</taxon>
        <taxon>Phaseoleae</taxon>
        <taxon>Mucuna</taxon>
    </lineage>
</organism>
<proteinExistence type="inferred from homology"/>
<dbReference type="Pfam" id="PF22669">
    <property type="entry name" value="Exo_endo_phos2"/>
    <property type="match status" value="1"/>
</dbReference>
<comment type="caution">
    <text evidence="4">The sequence shown here is derived from an EMBL/GenBank/DDBJ whole genome shotgun (WGS) entry which is preliminary data.</text>
</comment>
<dbReference type="GO" id="GO:0034485">
    <property type="term" value="F:phosphatidylinositol-3,4,5-trisphosphate 5-phosphatase activity"/>
    <property type="evidence" value="ECO:0007669"/>
    <property type="project" value="TreeGrafter"/>
</dbReference>